<keyword evidence="2 6" id="KW-0812">Transmembrane</keyword>
<sequence>MDTRTPRTPTGDRSLGFDDAPALSMVKVPSDPAQVIVNHASFRVQLNTPSRTQSPPAARYLNSTQDNARVPVGGRAVGARRRSPVVWSGRSAPDDTGATRLLQAVRSTSVPYGAEDPMGDAGATQVIPRIGVDGSGGYGSYGSGGYSSRGYGDDNRYDAGGGAYGSGGTYGADDTYGADGGYDADATLPTPRVGGPRDPMTPLLPQMRRAGSAYEEMEETPYAQGEFAGDSYEDGERDGQEYGYGYGDGDGAKDGEDSGDQAGSGRDTRLRAHRAGSVRHAYYPDRRLNLGVVLLPLRVFLGCISIYAGMGKLCDPVYFDGGERGSMVKWLNSLHPWELAEPMRQFALEHPVGSGLLIAFFQVIVGVLTVLGLWQRVAAVVGAMLSAALILTVSWKTVPVYDAPDIIYLAAWSPLIIAGAPVYSVDSRLSGEAWRSLGPRAGIWELRRRVLRRGGFVATVVVGLTLLTGSLLGGAVRDADRVVVPGPGEAPRNELPGSPLPDEPRKRRDGQSPSAADSPTQGGTSASPSGGAASSPGAARESATAGTDAGRPSETQGTGQVPPRQSAAPQAPSTSAGPSSSGGASTGGTGSSGGSGGGSGSGGTGSSGGSGGGNSDRLVGGLLG</sequence>
<dbReference type="PANTHER" id="PTHR39157:SF1">
    <property type="entry name" value="DOXX FAMILY PROTEIN"/>
    <property type="match status" value="1"/>
</dbReference>
<comment type="caution">
    <text evidence="7">The sequence shown here is derived from an EMBL/GenBank/DDBJ whole genome shotgun (WGS) entry which is preliminary data.</text>
</comment>
<feature type="region of interest" description="Disordered" evidence="5">
    <location>
        <begin position="75"/>
        <end position="94"/>
    </location>
</feature>
<feature type="transmembrane region" description="Helical" evidence="6">
    <location>
        <begin position="407"/>
        <end position="425"/>
    </location>
</feature>
<keyword evidence="3 6" id="KW-1133">Transmembrane helix</keyword>
<feature type="compositionally biased region" description="Low complexity" evidence="5">
    <location>
        <begin position="522"/>
        <end position="539"/>
    </location>
</feature>
<feature type="compositionally biased region" description="Gly residues" evidence="5">
    <location>
        <begin position="584"/>
        <end position="614"/>
    </location>
</feature>
<feature type="region of interest" description="Disordered" evidence="5">
    <location>
        <begin position="215"/>
        <end position="270"/>
    </location>
</feature>
<name>A0A5R9FRL5_9ACTN</name>
<feature type="transmembrane region" description="Helical" evidence="6">
    <location>
        <begin position="456"/>
        <end position="476"/>
    </location>
</feature>
<evidence type="ECO:0000313" key="8">
    <source>
        <dbReference type="Proteomes" id="UP000305906"/>
    </source>
</evidence>
<dbReference type="PANTHER" id="PTHR39157">
    <property type="entry name" value="INTEGRAL MEMBRANE PROTEIN-RELATED"/>
    <property type="match status" value="1"/>
</dbReference>
<dbReference type="EMBL" id="VBZC01000033">
    <property type="protein sequence ID" value="TLS43134.1"/>
    <property type="molecule type" value="Genomic_DNA"/>
</dbReference>
<feature type="compositionally biased region" description="Low complexity" evidence="5">
    <location>
        <begin position="572"/>
        <end position="583"/>
    </location>
</feature>
<feature type="region of interest" description="Disordered" evidence="5">
    <location>
        <begin position="483"/>
        <end position="624"/>
    </location>
</feature>
<evidence type="ECO:0000256" key="6">
    <source>
        <dbReference type="SAM" id="Phobius"/>
    </source>
</evidence>
<organism evidence="7 8">
    <name type="scientific">Streptomyces montanus</name>
    <dbReference type="NCBI Taxonomy" id="2580423"/>
    <lineage>
        <taxon>Bacteria</taxon>
        <taxon>Bacillati</taxon>
        <taxon>Actinomycetota</taxon>
        <taxon>Actinomycetes</taxon>
        <taxon>Kitasatosporales</taxon>
        <taxon>Streptomycetaceae</taxon>
        <taxon>Streptomyces</taxon>
    </lineage>
</organism>
<keyword evidence="8" id="KW-1185">Reference proteome</keyword>
<dbReference type="InterPro" id="IPR032808">
    <property type="entry name" value="DoxX"/>
</dbReference>
<evidence type="ECO:0000256" key="1">
    <source>
        <dbReference type="ARBA" id="ARBA00004141"/>
    </source>
</evidence>
<keyword evidence="4 6" id="KW-0472">Membrane</keyword>
<gene>
    <name evidence="7" type="ORF">FE633_27635</name>
</gene>
<dbReference type="Pfam" id="PF07681">
    <property type="entry name" value="DoxX"/>
    <property type="match status" value="1"/>
</dbReference>
<dbReference type="Proteomes" id="UP000305906">
    <property type="component" value="Unassembled WGS sequence"/>
</dbReference>
<proteinExistence type="predicted"/>
<dbReference type="GO" id="GO:0016020">
    <property type="term" value="C:membrane"/>
    <property type="evidence" value="ECO:0007669"/>
    <property type="project" value="UniProtKB-SubCell"/>
</dbReference>
<comment type="subcellular location">
    <subcellularLocation>
        <location evidence="1">Membrane</location>
        <topology evidence="1">Multi-pass membrane protein</topology>
    </subcellularLocation>
</comment>
<evidence type="ECO:0000313" key="7">
    <source>
        <dbReference type="EMBL" id="TLS43134.1"/>
    </source>
</evidence>
<protein>
    <submittedName>
        <fullName evidence="7">DoxX family protein</fullName>
    </submittedName>
</protein>
<feature type="transmembrane region" description="Helical" evidence="6">
    <location>
        <begin position="288"/>
        <end position="310"/>
    </location>
</feature>
<evidence type="ECO:0000256" key="3">
    <source>
        <dbReference type="ARBA" id="ARBA00022989"/>
    </source>
</evidence>
<feature type="transmembrane region" description="Helical" evidence="6">
    <location>
        <begin position="377"/>
        <end position="395"/>
    </location>
</feature>
<accession>A0A5R9FRL5</accession>
<feature type="compositionally biased region" description="Polar residues" evidence="5">
    <location>
        <begin position="511"/>
        <end position="521"/>
    </location>
</feature>
<evidence type="ECO:0000256" key="5">
    <source>
        <dbReference type="SAM" id="MobiDB-lite"/>
    </source>
</evidence>
<dbReference type="AlphaFoldDB" id="A0A5R9FRL5"/>
<evidence type="ECO:0000256" key="2">
    <source>
        <dbReference type="ARBA" id="ARBA00022692"/>
    </source>
</evidence>
<evidence type="ECO:0000256" key="4">
    <source>
        <dbReference type="ARBA" id="ARBA00023136"/>
    </source>
</evidence>
<reference evidence="7 8" key="1">
    <citation type="submission" date="2019-05" db="EMBL/GenBank/DDBJ databases">
        <title>Streptomyces sp. NEAU-C151, a novel actinomycete isolated from soil.</title>
        <authorList>
            <person name="Han L."/>
            <person name="Jiang H."/>
        </authorList>
    </citation>
    <scope>NUCLEOTIDE SEQUENCE [LARGE SCALE GENOMIC DNA]</scope>
    <source>
        <strain evidence="7 8">NEAU-C151</strain>
    </source>
</reference>
<feature type="transmembrane region" description="Helical" evidence="6">
    <location>
        <begin position="352"/>
        <end position="370"/>
    </location>
</feature>